<evidence type="ECO:0000313" key="1">
    <source>
        <dbReference type="EMBL" id="SMQ54995.1"/>
    </source>
</evidence>
<dbReference type="Proteomes" id="UP000215127">
    <property type="component" value="Chromosome 11"/>
</dbReference>
<reference evidence="1 2" key="1">
    <citation type="submission" date="2016-06" db="EMBL/GenBank/DDBJ databases">
        <authorList>
            <person name="Kjaerup R.B."/>
            <person name="Dalgaard T.S."/>
            <person name="Juul-Madsen H.R."/>
        </authorList>
    </citation>
    <scope>NUCLEOTIDE SEQUENCE [LARGE SCALE GENOMIC DNA]</scope>
</reference>
<keyword evidence="2" id="KW-1185">Reference proteome</keyword>
<proteinExistence type="predicted"/>
<dbReference type="AlphaFoldDB" id="A0A1X7S5U2"/>
<organism evidence="1 2">
    <name type="scientific">Zymoseptoria tritici (strain ST99CH_3D7)</name>
    <dbReference type="NCBI Taxonomy" id="1276538"/>
    <lineage>
        <taxon>Eukaryota</taxon>
        <taxon>Fungi</taxon>
        <taxon>Dikarya</taxon>
        <taxon>Ascomycota</taxon>
        <taxon>Pezizomycotina</taxon>
        <taxon>Dothideomycetes</taxon>
        <taxon>Dothideomycetidae</taxon>
        <taxon>Mycosphaerellales</taxon>
        <taxon>Mycosphaerellaceae</taxon>
        <taxon>Zymoseptoria</taxon>
    </lineage>
</organism>
<protein>
    <recommendedName>
        <fullName evidence="3">F-box domain-containing protein</fullName>
    </recommendedName>
</protein>
<sequence length="275" mass="31447">MSSTLQCPPVGQSRGLTFEDLPPEIRNLIYVQLLSRPDIDAVIPIRTVHEVRIHLAHDEFWVFEEQDRWDEADACQDESTRIEAIHEDTEPWKRLTAMTALDSQALHPQLLAVSKFFQTEATPILYGINALELSMDDLEQFLEQCGSSIRYVRQLTVGIGGNMIQQRIRDLEKALLPAKRLQVLVFAGDIRYWDLNKAPCTLPRRMAQILKPWASRLMKARLQSSNREGLSTSQVATTFRFDGFENADAYTSEMSKSLQALLDKAKVRRSRDQSN</sequence>
<evidence type="ECO:0008006" key="3">
    <source>
        <dbReference type="Google" id="ProtNLM"/>
    </source>
</evidence>
<dbReference type="EMBL" id="LT853702">
    <property type="protein sequence ID" value="SMQ54995.1"/>
    <property type="molecule type" value="Genomic_DNA"/>
</dbReference>
<evidence type="ECO:0000313" key="2">
    <source>
        <dbReference type="Proteomes" id="UP000215127"/>
    </source>
</evidence>
<accession>A0A1X7S5U2</accession>
<name>A0A1X7S5U2_ZYMT9</name>
<gene>
    <name evidence="1" type="ORF">ZT3D7_G10150</name>
</gene>